<dbReference type="SUPFAM" id="SSF48403">
    <property type="entry name" value="Ankyrin repeat"/>
    <property type="match status" value="1"/>
</dbReference>
<dbReference type="InterPro" id="IPR036770">
    <property type="entry name" value="Ankyrin_rpt-contain_sf"/>
</dbReference>
<evidence type="ECO:0000313" key="3">
    <source>
        <dbReference type="Proteomes" id="UP000233837"/>
    </source>
</evidence>
<dbReference type="PANTHER" id="PTHR36024">
    <property type="entry name" value="ANKYRIN REPEAT PROTEIN SKIP35"/>
    <property type="match status" value="1"/>
</dbReference>
<accession>A0A2I0VZY9</accession>
<protein>
    <submittedName>
        <fullName evidence="2">F-box/ankyrin repeat protein SKIP35</fullName>
    </submittedName>
</protein>
<dbReference type="EMBL" id="KZ503041">
    <property type="protein sequence ID" value="PKU68959.1"/>
    <property type="molecule type" value="Genomic_DNA"/>
</dbReference>
<dbReference type="PANTHER" id="PTHR36024:SF1">
    <property type="entry name" value="OS11G0246900 PROTEIN"/>
    <property type="match status" value="1"/>
</dbReference>
<keyword evidence="3" id="KW-1185">Reference proteome</keyword>
<proteinExistence type="predicted"/>
<name>A0A2I0VZY9_9ASPA</name>
<dbReference type="OrthoDB" id="1892624at2759"/>
<dbReference type="InterPro" id="IPR044956">
    <property type="entry name" value="SKIP35"/>
</dbReference>
<dbReference type="Proteomes" id="UP000233837">
    <property type="component" value="Unassembled WGS sequence"/>
</dbReference>
<sequence length="630" mass="69514">MEPKSMSVGKRDTVRLGKESQLEEPFCSHVEKDENRFLGTQDEQSLVLEKEGEASGMGLSKEAPVSTEDNKGTTGVYRYSTKKHKFVSSTIQGFDVQRKDKARERRLNRQERIELGRKFQEAVSIFDWDVAQRLIMGVDIQILNDALCIALDSIWFLSTRQELNEITRLINLIISNGAHDFTRAVLRTSFLASCVSACKSSKMSSLDTQAIMAHRLHERLQECSGDEILKAEASVKVQKFTEWAMRCIGIHSRGQDSVNNGECKSHFEIQIQLSAFRSFLDLAGDQLTGKDFTEAFDAACFPLTLFSSSFETGWASTTSAATVRGMLGMLVEGGADNVNHCLLEASRFGSTELVQILLQIAERNNLDVDIDLALGFASYYCKIGTMECLVEEGHASAFLAPLMKAAERGCKPVVEWFINHGCTDMELCLALTAATSNSQVDIAAYLLPYVPLNVLSTLSIEILKKTAERGSGSLDGVAFLLRSNFLGDPIATYAVADDLATSDDAGAESMELSAYLREYWSEAAFTEGMRLGQEHYLNFSRVLRRGESPICLSDLPAPLSAAIAFLPLYRECLKAGGPLLPQKLRGELVEAVRRLQGLPFANAGNYGSELVEVLERNLPSFLLPVRCIGH</sequence>
<evidence type="ECO:0000313" key="2">
    <source>
        <dbReference type="EMBL" id="PKU68959.1"/>
    </source>
</evidence>
<dbReference type="Gene3D" id="1.25.40.20">
    <property type="entry name" value="Ankyrin repeat-containing domain"/>
    <property type="match status" value="1"/>
</dbReference>
<gene>
    <name evidence="2" type="primary">SKIP35</name>
    <name evidence="2" type="ORF">MA16_Dca002227</name>
</gene>
<evidence type="ECO:0000256" key="1">
    <source>
        <dbReference type="SAM" id="MobiDB-lite"/>
    </source>
</evidence>
<feature type="region of interest" description="Disordered" evidence="1">
    <location>
        <begin position="1"/>
        <end position="21"/>
    </location>
</feature>
<dbReference type="AlphaFoldDB" id="A0A2I0VZY9"/>
<feature type="region of interest" description="Disordered" evidence="1">
    <location>
        <begin position="49"/>
        <end position="72"/>
    </location>
</feature>
<reference evidence="2 3" key="1">
    <citation type="journal article" date="2016" name="Sci. Rep.">
        <title>The Dendrobium catenatum Lindl. genome sequence provides insights into polysaccharide synthase, floral development and adaptive evolution.</title>
        <authorList>
            <person name="Zhang G.Q."/>
            <person name="Xu Q."/>
            <person name="Bian C."/>
            <person name="Tsai W.C."/>
            <person name="Yeh C.M."/>
            <person name="Liu K.W."/>
            <person name="Yoshida K."/>
            <person name="Zhang L.S."/>
            <person name="Chang S.B."/>
            <person name="Chen F."/>
            <person name="Shi Y."/>
            <person name="Su Y.Y."/>
            <person name="Zhang Y.Q."/>
            <person name="Chen L.J."/>
            <person name="Yin Y."/>
            <person name="Lin M."/>
            <person name="Huang H."/>
            <person name="Deng H."/>
            <person name="Wang Z.W."/>
            <person name="Zhu S.L."/>
            <person name="Zhao X."/>
            <person name="Deng C."/>
            <person name="Niu S.C."/>
            <person name="Huang J."/>
            <person name="Wang M."/>
            <person name="Liu G.H."/>
            <person name="Yang H.J."/>
            <person name="Xiao X.J."/>
            <person name="Hsiao Y.Y."/>
            <person name="Wu W.L."/>
            <person name="Chen Y.Y."/>
            <person name="Mitsuda N."/>
            <person name="Ohme-Takagi M."/>
            <person name="Luo Y.B."/>
            <person name="Van de Peer Y."/>
            <person name="Liu Z.J."/>
        </authorList>
    </citation>
    <scope>NUCLEOTIDE SEQUENCE [LARGE SCALE GENOMIC DNA]</scope>
    <source>
        <tissue evidence="2">The whole plant</tissue>
    </source>
</reference>
<reference evidence="2 3" key="2">
    <citation type="journal article" date="2017" name="Nature">
        <title>The Apostasia genome and the evolution of orchids.</title>
        <authorList>
            <person name="Zhang G.Q."/>
            <person name="Liu K.W."/>
            <person name="Li Z."/>
            <person name="Lohaus R."/>
            <person name="Hsiao Y.Y."/>
            <person name="Niu S.C."/>
            <person name="Wang J.Y."/>
            <person name="Lin Y.C."/>
            <person name="Xu Q."/>
            <person name="Chen L.J."/>
            <person name="Yoshida K."/>
            <person name="Fujiwara S."/>
            <person name="Wang Z.W."/>
            <person name="Zhang Y.Q."/>
            <person name="Mitsuda N."/>
            <person name="Wang M."/>
            <person name="Liu G.H."/>
            <person name="Pecoraro L."/>
            <person name="Huang H.X."/>
            <person name="Xiao X.J."/>
            <person name="Lin M."/>
            <person name="Wu X.Y."/>
            <person name="Wu W.L."/>
            <person name="Chen Y.Y."/>
            <person name="Chang S.B."/>
            <person name="Sakamoto S."/>
            <person name="Ohme-Takagi M."/>
            <person name="Yagi M."/>
            <person name="Zeng S.J."/>
            <person name="Shen C.Y."/>
            <person name="Yeh C.M."/>
            <person name="Luo Y.B."/>
            <person name="Tsai W.C."/>
            <person name="Van de Peer Y."/>
            <person name="Liu Z.J."/>
        </authorList>
    </citation>
    <scope>NUCLEOTIDE SEQUENCE [LARGE SCALE GENOMIC DNA]</scope>
    <source>
        <tissue evidence="2">The whole plant</tissue>
    </source>
</reference>
<organism evidence="2 3">
    <name type="scientific">Dendrobium catenatum</name>
    <dbReference type="NCBI Taxonomy" id="906689"/>
    <lineage>
        <taxon>Eukaryota</taxon>
        <taxon>Viridiplantae</taxon>
        <taxon>Streptophyta</taxon>
        <taxon>Embryophyta</taxon>
        <taxon>Tracheophyta</taxon>
        <taxon>Spermatophyta</taxon>
        <taxon>Magnoliopsida</taxon>
        <taxon>Liliopsida</taxon>
        <taxon>Asparagales</taxon>
        <taxon>Orchidaceae</taxon>
        <taxon>Epidendroideae</taxon>
        <taxon>Malaxideae</taxon>
        <taxon>Dendrobiinae</taxon>
        <taxon>Dendrobium</taxon>
    </lineage>
</organism>